<comment type="caution">
    <text evidence="1">The sequence shown here is derived from an EMBL/GenBank/DDBJ whole genome shotgun (WGS) entry which is preliminary data.</text>
</comment>
<organism evidence="1 2">
    <name type="scientific">Golovinomyces cichoracearum</name>
    <dbReference type="NCBI Taxonomy" id="62708"/>
    <lineage>
        <taxon>Eukaryota</taxon>
        <taxon>Fungi</taxon>
        <taxon>Dikarya</taxon>
        <taxon>Ascomycota</taxon>
        <taxon>Pezizomycotina</taxon>
        <taxon>Leotiomycetes</taxon>
        <taxon>Erysiphales</taxon>
        <taxon>Erysiphaceae</taxon>
        <taxon>Golovinomyces</taxon>
    </lineage>
</organism>
<evidence type="ECO:0000313" key="2">
    <source>
        <dbReference type="Proteomes" id="UP000285326"/>
    </source>
</evidence>
<evidence type="ECO:0000313" key="1">
    <source>
        <dbReference type="EMBL" id="RKF75290.1"/>
    </source>
</evidence>
<sequence>MKKSSNLILCAIVSSESGLLCCDFSATFSRLLQNNFIFRFILSHPQIFLIQHQQLSH</sequence>
<reference evidence="1 2" key="1">
    <citation type="journal article" date="2018" name="BMC Genomics">
        <title>Comparative genome analyses reveal sequence features reflecting distinct modes of host-adaptation between dicot and monocot powdery mildew.</title>
        <authorList>
            <person name="Wu Y."/>
            <person name="Ma X."/>
            <person name="Pan Z."/>
            <person name="Kale S.D."/>
            <person name="Song Y."/>
            <person name="King H."/>
            <person name="Zhang Q."/>
            <person name="Presley C."/>
            <person name="Deng X."/>
            <person name="Wei C.I."/>
            <person name="Xiao S."/>
        </authorList>
    </citation>
    <scope>NUCLEOTIDE SEQUENCE [LARGE SCALE GENOMIC DNA]</scope>
    <source>
        <strain evidence="1">UMSG1</strain>
    </source>
</reference>
<accession>A0A420IL59</accession>
<gene>
    <name evidence="1" type="ORF">GcM1_c14919o35</name>
</gene>
<dbReference type="EMBL" id="MCBS01023496">
    <property type="protein sequence ID" value="RKF75290.1"/>
    <property type="molecule type" value="Genomic_DNA"/>
</dbReference>
<protein>
    <submittedName>
        <fullName evidence="1">Uncharacterized protein</fullName>
    </submittedName>
</protein>
<dbReference type="AlphaFoldDB" id="A0A420IL59"/>
<dbReference type="Proteomes" id="UP000285326">
    <property type="component" value="Unassembled WGS sequence"/>
</dbReference>
<name>A0A420IL59_9PEZI</name>
<proteinExistence type="predicted"/>